<organism evidence="5 6">
    <name type="scientific">Hibiscus syriacus</name>
    <name type="common">Rose of Sharon</name>
    <dbReference type="NCBI Taxonomy" id="106335"/>
    <lineage>
        <taxon>Eukaryota</taxon>
        <taxon>Viridiplantae</taxon>
        <taxon>Streptophyta</taxon>
        <taxon>Embryophyta</taxon>
        <taxon>Tracheophyta</taxon>
        <taxon>Spermatophyta</taxon>
        <taxon>Magnoliopsida</taxon>
        <taxon>eudicotyledons</taxon>
        <taxon>Gunneridae</taxon>
        <taxon>Pentapetalae</taxon>
        <taxon>rosids</taxon>
        <taxon>malvids</taxon>
        <taxon>Malvales</taxon>
        <taxon>Malvaceae</taxon>
        <taxon>Malvoideae</taxon>
        <taxon>Hibiscus</taxon>
    </lineage>
</organism>
<comment type="caution">
    <text evidence="5">The sequence shown here is derived from an EMBL/GenBank/DDBJ whole genome shotgun (WGS) entry which is preliminary data.</text>
</comment>
<protein>
    <submittedName>
        <fullName evidence="5">ARF GAP-like zinc finger-containing protein ZIGA4, putative isoform 1</fullName>
    </submittedName>
</protein>
<sequence length="274" mass="31026">MLASKQHHLHWISTSKAQLHDEWAIYNSNFTNRLTQLHDEGVICDTTTPKSSGQVSPSRRTSPSSAASPRLQGCHAAPALRSHSCTSRPTTRIIRRRDLGHHQHINKPTSIRILVETNTSTLKSVEDEKVDLEKKMAFLLEELSTEKERVLRISADFDNFRKRTERERLSLVSNAQGEVNYRVGSLFCQVLDELSRKVRQLCMKPLYFLGQDSTEYEEGIILQEFRKGFKLGDRPLKPEQGESSEGTGVGENTETSETIESNETAESSETTETH</sequence>
<proteinExistence type="inferred from homology"/>
<dbReference type="GO" id="GO:0000774">
    <property type="term" value="F:adenyl-nucleotide exchange factor activity"/>
    <property type="evidence" value="ECO:0007669"/>
    <property type="project" value="InterPro"/>
</dbReference>
<dbReference type="InterPro" id="IPR013805">
    <property type="entry name" value="GrpE_CC"/>
</dbReference>
<evidence type="ECO:0000256" key="2">
    <source>
        <dbReference type="ARBA" id="ARBA00023186"/>
    </source>
</evidence>
<feature type="region of interest" description="Disordered" evidence="4">
    <location>
        <begin position="232"/>
        <end position="274"/>
    </location>
</feature>
<keyword evidence="3" id="KW-0175">Coiled coil</keyword>
<dbReference type="PANTHER" id="PTHR21237">
    <property type="entry name" value="GRPE PROTEIN"/>
    <property type="match status" value="1"/>
</dbReference>
<dbReference type="GO" id="GO:0051082">
    <property type="term" value="F:unfolded protein binding"/>
    <property type="evidence" value="ECO:0007669"/>
    <property type="project" value="TreeGrafter"/>
</dbReference>
<evidence type="ECO:0000313" key="6">
    <source>
        <dbReference type="Proteomes" id="UP000436088"/>
    </source>
</evidence>
<feature type="region of interest" description="Disordered" evidence="4">
    <location>
        <begin position="44"/>
        <end position="90"/>
    </location>
</feature>
<keyword evidence="2" id="KW-0143">Chaperone</keyword>
<dbReference type="Proteomes" id="UP000436088">
    <property type="component" value="Unassembled WGS sequence"/>
</dbReference>
<name>A0A6A3AAQ9_HIBSY</name>
<comment type="similarity">
    <text evidence="1">Belongs to the GrpE family.</text>
</comment>
<feature type="compositionally biased region" description="Polar residues" evidence="4">
    <location>
        <begin position="45"/>
        <end position="55"/>
    </location>
</feature>
<dbReference type="SUPFAM" id="SSF58014">
    <property type="entry name" value="Coiled-coil domain of nucleotide exchange factor GrpE"/>
    <property type="match status" value="1"/>
</dbReference>
<feature type="coiled-coil region" evidence="3">
    <location>
        <begin position="115"/>
        <end position="149"/>
    </location>
</feature>
<dbReference type="GO" id="GO:0006457">
    <property type="term" value="P:protein folding"/>
    <property type="evidence" value="ECO:0007669"/>
    <property type="project" value="InterPro"/>
</dbReference>
<dbReference type="GO" id="GO:0009507">
    <property type="term" value="C:chloroplast"/>
    <property type="evidence" value="ECO:0007669"/>
    <property type="project" value="TreeGrafter"/>
</dbReference>
<dbReference type="GO" id="GO:0042803">
    <property type="term" value="F:protein homodimerization activity"/>
    <property type="evidence" value="ECO:0007669"/>
    <property type="project" value="InterPro"/>
</dbReference>
<dbReference type="PANTHER" id="PTHR21237:SF27">
    <property type="entry name" value="GRPE PROTEIN HOMOLOG"/>
    <property type="match status" value="1"/>
</dbReference>
<evidence type="ECO:0000313" key="5">
    <source>
        <dbReference type="EMBL" id="KAE8701611.1"/>
    </source>
</evidence>
<evidence type="ECO:0000256" key="3">
    <source>
        <dbReference type="SAM" id="Coils"/>
    </source>
</evidence>
<evidence type="ECO:0000256" key="4">
    <source>
        <dbReference type="SAM" id="MobiDB-lite"/>
    </source>
</evidence>
<keyword evidence="6" id="KW-1185">Reference proteome</keyword>
<feature type="compositionally biased region" description="Low complexity" evidence="4">
    <location>
        <begin position="56"/>
        <end position="70"/>
    </location>
</feature>
<accession>A0A6A3AAQ9</accession>
<dbReference type="Gene3D" id="3.90.20.20">
    <property type="match status" value="1"/>
</dbReference>
<dbReference type="GO" id="GO:0051087">
    <property type="term" value="F:protein-folding chaperone binding"/>
    <property type="evidence" value="ECO:0007669"/>
    <property type="project" value="InterPro"/>
</dbReference>
<gene>
    <name evidence="5" type="ORF">F3Y22_tig00110532pilonHSYRG00012</name>
</gene>
<reference evidence="5" key="1">
    <citation type="submission" date="2019-09" db="EMBL/GenBank/DDBJ databases">
        <title>Draft genome information of white flower Hibiscus syriacus.</title>
        <authorList>
            <person name="Kim Y.-M."/>
        </authorList>
    </citation>
    <scope>NUCLEOTIDE SEQUENCE [LARGE SCALE GENOMIC DNA]</scope>
    <source>
        <strain evidence="5">YM2019G1</strain>
    </source>
</reference>
<evidence type="ECO:0000256" key="1">
    <source>
        <dbReference type="ARBA" id="ARBA00009054"/>
    </source>
</evidence>
<feature type="compositionally biased region" description="Low complexity" evidence="4">
    <location>
        <begin position="251"/>
        <end position="274"/>
    </location>
</feature>
<dbReference type="InterPro" id="IPR000740">
    <property type="entry name" value="GrpE"/>
</dbReference>
<dbReference type="AlphaFoldDB" id="A0A6A3AAQ9"/>
<dbReference type="EMBL" id="VEPZ02001020">
    <property type="protein sequence ID" value="KAE8701611.1"/>
    <property type="molecule type" value="Genomic_DNA"/>
</dbReference>